<dbReference type="Gene3D" id="3.10.290.30">
    <property type="entry name" value="MM3350-like"/>
    <property type="match status" value="1"/>
</dbReference>
<sequence length="217" mass="25765">MKAYIVKMSFENITPLVWRRVILPAGATFHRLHQTVQFVTNFQSYFEPYHSFSVDIEDNFITNNMMLLEEYKGRKYVGKKVKSPTHIKIDQYIEIDGGLIYTYDFGDDWRIRIVLEEVVEDYYFGYPTVLDGEGTAPPEDVGGPPGYEEFLKIYHDPEHPEYSSIRMWAEKQFYRPFNINQLNDGLKNVAYKKTEWQHIHHENYRVITDKYRGAQNI</sequence>
<evidence type="ECO:0000313" key="2">
    <source>
        <dbReference type="EMBL" id="SUJ08795.1"/>
    </source>
</evidence>
<dbReference type="InterPro" id="IPR012912">
    <property type="entry name" value="Plasmid_pRiA4b_Orf3-like"/>
</dbReference>
<dbReference type="PANTHER" id="PTHR41878">
    <property type="entry name" value="LEXA REPRESSOR-RELATED"/>
    <property type="match status" value="1"/>
</dbReference>
<organism evidence="2 3">
    <name type="scientific">Sporosarcina pasteurii</name>
    <name type="common">Bacillus pasteurii</name>
    <dbReference type="NCBI Taxonomy" id="1474"/>
    <lineage>
        <taxon>Bacteria</taxon>
        <taxon>Bacillati</taxon>
        <taxon>Bacillota</taxon>
        <taxon>Bacilli</taxon>
        <taxon>Bacillales</taxon>
        <taxon>Caryophanaceae</taxon>
        <taxon>Sporosarcina</taxon>
    </lineage>
</organism>
<dbReference type="Proteomes" id="UP000254519">
    <property type="component" value="Unassembled WGS sequence"/>
</dbReference>
<accession>A0A380BXA8</accession>
<proteinExistence type="predicted"/>
<gene>
    <name evidence="2" type="ORF">NCTC4822_01884</name>
</gene>
<name>A0A380BXA8_SPOPA</name>
<dbReference type="Pfam" id="PF07929">
    <property type="entry name" value="PRiA4_ORF3"/>
    <property type="match status" value="1"/>
</dbReference>
<dbReference type="SUPFAM" id="SSF159941">
    <property type="entry name" value="MM3350-like"/>
    <property type="match status" value="1"/>
</dbReference>
<dbReference type="RefSeq" id="WP_115361607.1">
    <property type="nucleotide sequence ID" value="NZ_CP038012.1"/>
</dbReference>
<evidence type="ECO:0000313" key="3">
    <source>
        <dbReference type="Proteomes" id="UP000254519"/>
    </source>
</evidence>
<dbReference type="EMBL" id="UGYZ01000002">
    <property type="protein sequence ID" value="SUJ08795.1"/>
    <property type="molecule type" value="Genomic_DNA"/>
</dbReference>
<dbReference type="AlphaFoldDB" id="A0A380BXA8"/>
<feature type="domain" description="Plasmid pRiA4b Orf3-like" evidence="1">
    <location>
        <begin position="3"/>
        <end position="177"/>
    </location>
</feature>
<evidence type="ECO:0000259" key="1">
    <source>
        <dbReference type="Pfam" id="PF07929"/>
    </source>
</evidence>
<dbReference type="PANTHER" id="PTHR41878:SF1">
    <property type="entry name" value="TNPR PROTEIN"/>
    <property type="match status" value="1"/>
</dbReference>
<keyword evidence="3" id="KW-1185">Reference proteome</keyword>
<protein>
    <submittedName>
        <fullName evidence="2">Plasmid pRiA4b ORF-3-like protein</fullName>
    </submittedName>
</protein>
<dbReference type="OrthoDB" id="9801392at2"/>
<reference evidence="2 3" key="1">
    <citation type="submission" date="2018-06" db="EMBL/GenBank/DDBJ databases">
        <authorList>
            <consortium name="Pathogen Informatics"/>
            <person name="Doyle S."/>
        </authorList>
    </citation>
    <scope>NUCLEOTIDE SEQUENCE [LARGE SCALE GENOMIC DNA]</scope>
    <source>
        <strain evidence="3">ATCC 11859 / DSM 33 / NCIB 8841 / NCTC 4822</strain>
    </source>
</reference>
<dbReference type="InterPro" id="IPR024047">
    <property type="entry name" value="MM3350-like_sf"/>
</dbReference>